<proteinExistence type="inferred from homology"/>
<dbReference type="Pfam" id="PF03184">
    <property type="entry name" value="DDE_1"/>
    <property type="match status" value="1"/>
</dbReference>
<dbReference type="PROSITE" id="PS50011">
    <property type="entry name" value="PROTEIN_KINASE_DOM"/>
    <property type="match status" value="1"/>
</dbReference>
<feature type="domain" description="Protein kinase" evidence="2">
    <location>
        <begin position="403"/>
        <end position="785"/>
    </location>
</feature>
<dbReference type="InterPro" id="IPR051130">
    <property type="entry name" value="Mito_struct-func_regulator"/>
</dbReference>
<dbReference type="SUPFAM" id="SSF56112">
    <property type="entry name" value="Protein kinase-like (PK-like)"/>
    <property type="match status" value="1"/>
</dbReference>
<reference evidence="3 4" key="1">
    <citation type="submission" date="2022-01" db="EMBL/GenBank/DDBJ databases">
        <title>A chromosomal length assembly of Cordylochernes scorpioides.</title>
        <authorList>
            <person name="Zeh D."/>
            <person name="Zeh J."/>
        </authorList>
    </citation>
    <scope>NUCLEOTIDE SEQUENCE [LARGE SCALE GENOMIC DNA]</scope>
    <source>
        <strain evidence="3">IN4F17</strain>
        <tissue evidence="3">Whole Body</tissue>
    </source>
</reference>
<keyword evidence="4" id="KW-1185">Reference proteome</keyword>
<name>A0ABY6LKN1_9ARAC</name>
<evidence type="ECO:0000259" key="2">
    <source>
        <dbReference type="PROSITE" id="PS50011"/>
    </source>
</evidence>
<comment type="similarity">
    <text evidence="1">Belongs to the protein kinase superfamily. ADCK protein kinase family.</text>
</comment>
<dbReference type="InterPro" id="IPR011009">
    <property type="entry name" value="Kinase-like_dom_sf"/>
</dbReference>
<dbReference type="PANTHER" id="PTHR43173:SF19">
    <property type="entry name" value="AARF DOMAIN-CONTAINING PROTEIN KINASE 1"/>
    <property type="match status" value="1"/>
</dbReference>
<dbReference type="SMART" id="SM00220">
    <property type="entry name" value="S_TKc"/>
    <property type="match status" value="1"/>
</dbReference>
<dbReference type="Pfam" id="PF03109">
    <property type="entry name" value="ABC1"/>
    <property type="match status" value="1"/>
</dbReference>
<dbReference type="InterPro" id="IPR004147">
    <property type="entry name" value="ABC1_dom"/>
</dbReference>
<dbReference type="InterPro" id="IPR000719">
    <property type="entry name" value="Prot_kinase_dom"/>
</dbReference>
<accession>A0ABY6LKN1</accession>
<dbReference type="InterPro" id="IPR045307">
    <property type="entry name" value="ADCK1_dom"/>
</dbReference>
<evidence type="ECO:0000313" key="4">
    <source>
        <dbReference type="Proteomes" id="UP001235939"/>
    </source>
</evidence>
<dbReference type="InterPro" id="IPR004875">
    <property type="entry name" value="DDE_SF_endonuclease_dom"/>
</dbReference>
<dbReference type="Proteomes" id="UP001235939">
    <property type="component" value="Chromosome 20"/>
</dbReference>
<dbReference type="CDD" id="cd13969">
    <property type="entry name" value="ADCK1-like"/>
    <property type="match status" value="1"/>
</dbReference>
<protein>
    <submittedName>
        <fullName evidence="3">ADCK1</fullName>
    </submittedName>
</protein>
<dbReference type="PANTHER" id="PTHR43173">
    <property type="entry name" value="ABC1 FAMILY PROTEIN"/>
    <property type="match status" value="1"/>
</dbReference>
<organism evidence="3 4">
    <name type="scientific">Cordylochernes scorpioides</name>
    <dbReference type="NCBI Taxonomy" id="51811"/>
    <lineage>
        <taxon>Eukaryota</taxon>
        <taxon>Metazoa</taxon>
        <taxon>Ecdysozoa</taxon>
        <taxon>Arthropoda</taxon>
        <taxon>Chelicerata</taxon>
        <taxon>Arachnida</taxon>
        <taxon>Pseudoscorpiones</taxon>
        <taxon>Cheliferoidea</taxon>
        <taxon>Chernetidae</taxon>
        <taxon>Cordylochernes</taxon>
    </lineage>
</organism>
<sequence>MQPLVIGKAKQPRCFRGIKHLPVQYEANQKAWMTGLLFESWVRHIDKKMAGQHRQIILLLDNCGAHPPDMQGLTNTRIAFLPPNTTSMLQPCDQGIIRNFKMIYRTRLMRKYLTAYDAGTALTINLKQAVDIISVAWNDVLPATISNCWHHSGIIKSDVSSPLDTPQPATQMWEQQSLFERMKEVLKIPLEMDFDSYADADNDVVTNAMLSDVEIVESILQAKEEEETDQVDEEVDPIVHIPHPKEVLESIQTLRLFLQCQDESKSLHRHLSDLDNIEKSVQHLYVDISQMGLARFGRASLAIGRIAWDYKTRPRGIDEEEDLRLTSEVNLRSARRLLNVCQKNGGVFVKVGQHISALDYLIPPEYTTTLRVLQKNVVRETSLDPLSIIQRELGRDVSEIFEEIDETPLGTGSLAQVHAARLKSGERVAVKVQHPEVGAHSVVDIATMEVLVRLVAWLFPSFQFVWLAEEMKKNLPLELNFINEGKNADIIREKFAHLTWLKIPRVHWELSTKKLLVMEFFDGGTVTDKSYLDSHRISRNEVSKLIGELYSQMIFLHGHVHCDPHPGNILVRREGNNLQIVLLDHGLYTTLTDQFRLNYCHLWMAILTRDIAGIKEYAHKLGVGDLYSLLAGILTQRTWKSITKGIDRCVQTWQENEEIRIEAQAYFYEIAAILNKVPRQMILLLKTNDLLRNLEHVLGTCTTSPSFSTMLRMCIYAVHQDRFRRCIGCLSALLRYLAVIISLLYMPSLHERCLLTWCPLKGDSTVYTCISIYLLYAEQMFALIL</sequence>
<evidence type="ECO:0000313" key="3">
    <source>
        <dbReference type="EMBL" id="UYV81764.1"/>
    </source>
</evidence>
<dbReference type="Gene3D" id="1.10.510.10">
    <property type="entry name" value="Transferase(Phosphotransferase) domain 1"/>
    <property type="match status" value="1"/>
</dbReference>
<evidence type="ECO:0000256" key="1">
    <source>
        <dbReference type="ARBA" id="ARBA00009670"/>
    </source>
</evidence>
<dbReference type="EMBL" id="CP092882">
    <property type="protein sequence ID" value="UYV81764.1"/>
    <property type="molecule type" value="Genomic_DNA"/>
</dbReference>
<feature type="non-terminal residue" evidence="3">
    <location>
        <position position="785"/>
    </location>
</feature>
<gene>
    <name evidence="3" type="ORF">LAZ67_20002289</name>
</gene>